<evidence type="ECO:0000256" key="9">
    <source>
        <dbReference type="ARBA" id="ARBA00022989"/>
    </source>
</evidence>
<feature type="transmembrane region" description="Helical" evidence="14">
    <location>
        <begin position="115"/>
        <end position="136"/>
    </location>
</feature>
<evidence type="ECO:0000256" key="3">
    <source>
        <dbReference type="ARBA" id="ARBA00004138"/>
    </source>
</evidence>
<gene>
    <name evidence="15" type="primary">Dsim\GD22623</name>
    <name evidence="15" type="ORF">Dsimw501_GD22623</name>
</gene>
<sequence length="198" mass="22782">MEICLSIGGLYEPIAHDRSGSFDVTRTKDTTNPRTLTLRRYSWVLFFQFALLGVDLFCHAFGPSLARNRLQTAIILFVTQDALIIAEYLLFTLALHSTCVYQVGASHIILRNCKLFMASITIYFLLSASQHFWIIYQYRQPPEEDGHHWPLGLFALSVAQRIMSVFYYYSSKSTALTMADPRFKEEHLDWIADQLGDK</sequence>
<keyword evidence="10" id="KW-0969">Cilium</keyword>
<comment type="subcellular location">
    <subcellularLocation>
        <location evidence="3">Cell projection</location>
        <location evidence="3">Cilium</location>
    </subcellularLocation>
    <subcellularLocation>
        <location evidence="2">Vacuole membrane</location>
        <topology evidence="2">Multi-pass membrane protein</topology>
    </subcellularLocation>
</comment>
<organism evidence="15">
    <name type="scientific">Drosophila simulans</name>
    <name type="common">Fruit fly</name>
    <dbReference type="NCBI Taxonomy" id="7240"/>
    <lineage>
        <taxon>Eukaryota</taxon>
        <taxon>Metazoa</taxon>
        <taxon>Ecdysozoa</taxon>
        <taxon>Arthropoda</taxon>
        <taxon>Hexapoda</taxon>
        <taxon>Insecta</taxon>
        <taxon>Pterygota</taxon>
        <taxon>Neoptera</taxon>
        <taxon>Endopterygota</taxon>
        <taxon>Diptera</taxon>
        <taxon>Brachycera</taxon>
        <taxon>Muscomorpha</taxon>
        <taxon>Ephydroidea</taxon>
        <taxon>Drosophilidae</taxon>
        <taxon>Drosophila</taxon>
        <taxon>Sophophora</taxon>
    </lineage>
</organism>
<feature type="transmembrane region" description="Helical" evidence="14">
    <location>
        <begin position="82"/>
        <end position="103"/>
    </location>
</feature>
<reference evidence="15" key="3">
    <citation type="submission" date="2015-04" db="EMBL/GenBank/DDBJ databases">
        <authorList>
            <consortium name="FlyBase"/>
        </authorList>
    </citation>
    <scope>NUCLEOTIDE SEQUENCE</scope>
    <source>
        <strain evidence="15">W501</strain>
    </source>
</reference>
<evidence type="ECO:0000256" key="10">
    <source>
        <dbReference type="ARBA" id="ARBA00023069"/>
    </source>
</evidence>
<name>A0A0J9QWJ6_DROSI</name>
<feature type="transmembrane region" description="Helical" evidence="14">
    <location>
        <begin position="43"/>
        <end position="62"/>
    </location>
</feature>
<dbReference type="AlphaFoldDB" id="A0A0J9QWJ6"/>
<comment type="function">
    <text evidence="1">Required for ciliogenesis.</text>
</comment>
<evidence type="ECO:0000256" key="11">
    <source>
        <dbReference type="ARBA" id="ARBA00023136"/>
    </source>
</evidence>
<keyword evidence="13" id="KW-0966">Cell projection</keyword>
<dbReference type="GO" id="GO:0005929">
    <property type="term" value="C:cilium"/>
    <property type="evidence" value="ECO:0007669"/>
    <property type="project" value="UniProtKB-SubCell"/>
</dbReference>
<evidence type="ECO:0000256" key="7">
    <source>
        <dbReference type="ARBA" id="ARBA00022692"/>
    </source>
</evidence>
<keyword evidence="11 14" id="KW-0472">Membrane</keyword>
<evidence type="ECO:0000256" key="14">
    <source>
        <dbReference type="SAM" id="Phobius"/>
    </source>
</evidence>
<dbReference type="EMBL" id="CM002910">
    <property type="protein sequence ID" value="KMY88408.1"/>
    <property type="molecule type" value="Genomic_DNA"/>
</dbReference>
<feature type="transmembrane region" description="Helical" evidence="14">
    <location>
        <begin position="148"/>
        <end position="169"/>
    </location>
</feature>
<dbReference type="Bgee" id="FBgn0194023">
    <property type="expression patterns" value="Expressed in male reproductive system and 3 other cell types or tissues"/>
</dbReference>
<dbReference type="PANTHER" id="PTHR13306:SF6">
    <property type="entry name" value="TRANSMEMBRANE PROTEIN 138"/>
    <property type="match status" value="1"/>
</dbReference>
<keyword evidence="6" id="KW-0926">Vacuole</keyword>
<dbReference type="PANTHER" id="PTHR13306">
    <property type="entry name" value="TRANSMEMBRANE PROTEIN 138"/>
    <property type="match status" value="1"/>
</dbReference>
<evidence type="ECO:0000313" key="15">
    <source>
        <dbReference type="EMBL" id="KMY88408.1"/>
    </source>
</evidence>
<evidence type="ECO:0000256" key="13">
    <source>
        <dbReference type="ARBA" id="ARBA00023273"/>
    </source>
</evidence>
<keyword evidence="9 14" id="KW-1133">Transmembrane helix</keyword>
<keyword evidence="8" id="KW-0970">Cilium biogenesis/degradation</keyword>
<dbReference type="OrthoDB" id="189688at2759"/>
<keyword evidence="12" id="KW-0325">Glycoprotein</keyword>
<accession>A0A0J9QWJ6</accession>
<protein>
    <recommendedName>
        <fullName evidence="5">Transmembrane protein 138</fullName>
    </recommendedName>
</protein>
<reference evidence="15" key="1">
    <citation type="journal article" date="2013" name="Genome Res.">
        <title>A second-generation assembly of the Drosophila simulans genome provides new insights into patterns of lineage-specific divergence.</title>
        <authorList>
            <person name="Hu T.T."/>
            <person name="Eisen M.B."/>
            <person name="Thornton K.R."/>
            <person name="Andolfatto P."/>
        </authorList>
    </citation>
    <scope>NUCLEOTIDE SEQUENCE [LARGE SCALE GENOMIC DNA]</scope>
    <source>
        <strain evidence="15">W501</strain>
    </source>
</reference>
<evidence type="ECO:0000256" key="6">
    <source>
        <dbReference type="ARBA" id="ARBA00022554"/>
    </source>
</evidence>
<evidence type="ECO:0000256" key="4">
    <source>
        <dbReference type="ARBA" id="ARBA00010572"/>
    </source>
</evidence>
<evidence type="ECO:0000256" key="5">
    <source>
        <dbReference type="ARBA" id="ARBA00014515"/>
    </source>
</evidence>
<evidence type="ECO:0000256" key="8">
    <source>
        <dbReference type="ARBA" id="ARBA00022794"/>
    </source>
</evidence>
<comment type="similarity">
    <text evidence="4">Belongs to the TMEM138 family.</text>
</comment>
<evidence type="ECO:0000256" key="2">
    <source>
        <dbReference type="ARBA" id="ARBA00004128"/>
    </source>
</evidence>
<keyword evidence="7 14" id="KW-0812">Transmembrane</keyword>
<dbReference type="GO" id="GO:0030030">
    <property type="term" value="P:cell projection organization"/>
    <property type="evidence" value="ECO:0007669"/>
    <property type="project" value="UniProtKB-KW"/>
</dbReference>
<dbReference type="Pfam" id="PF14935">
    <property type="entry name" value="TMEM138"/>
    <property type="match status" value="1"/>
</dbReference>
<reference evidence="15" key="2">
    <citation type="submission" date="2014-06" db="EMBL/GenBank/DDBJ databases">
        <authorList>
            <person name="Hu T."/>
            <person name="Eisen M.B."/>
            <person name="Thornton K.R."/>
            <person name="Andolfatto P."/>
        </authorList>
    </citation>
    <scope>NUCLEOTIDE SEQUENCE</scope>
    <source>
        <strain evidence="15">W501</strain>
    </source>
</reference>
<evidence type="ECO:0000256" key="1">
    <source>
        <dbReference type="ARBA" id="ARBA00003709"/>
    </source>
</evidence>
<dbReference type="InterPro" id="IPR024133">
    <property type="entry name" value="TM_138"/>
</dbReference>
<dbReference type="Proteomes" id="UP000035880">
    <property type="component" value="Chromosome 2L"/>
</dbReference>
<dbReference type="GO" id="GO:0005774">
    <property type="term" value="C:vacuolar membrane"/>
    <property type="evidence" value="ECO:0007669"/>
    <property type="project" value="UniProtKB-SubCell"/>
</dbReference>
<evidence type="ECO:0000256" key="12">
    <source>
        <dbReference type="ARBA" id="ARBA00023180"/>
    </source>
</evidence>
<proteinExistence type="inferred from homology"/>